<accession>A0A1L3KHV0</accession>
<dbReference type="Gene3D" id="3.30.380.10">
    <property type="entry name" value="MS2 Viral Coat Protein"/>
    <property type="match status" value="1"/>
</dbReference>
<evidence type="ECO:0000313" key="1">
    <source>
        <dbReference type="EMBL" id="APG76988.1"/>
    </source>
</evidence>
<dbReference type="EMBL" id="KX883466">
    <property type="protein sequence ID" value="APG76988.1"/>
    <property type="molecule type" value="Genomic_RNA"/>
</dbReference>
<dbReference type="InterPro" id="IPR015954">
    <property type="entry name" value="Phage_RNA-type_capsid"/>
</dbReference>
<proteinExistence type="predicted"/>
<organism evidence="1">
    <name type="scientific">Beihai levi-like virus 34</name>
    <dbReference type="NCBI Taxonomy" id="1922420"/>
    <lineage>
        <taxon>Viruses</taxon>
        <taxon>Riboviria</taxon>
    </lineage>
</organism>
<reference evidence="1" key="1">
    <citation type="journal article" date="2016" name="Nature">
        <title>Redefining the invertebrate RNA virosphere.</title>
        <authorList>
            <person name="Shi M."/>
            <person name="Lin X.D."/>
            <person name="Tian J.H."/>
            <person name="Chen L.J."/>
            <person name="Chen X."/>
            <person name="Li C.X."/>
            <person name="Qin X.C."/>
            <person name="Li J."/>
            <person name="Cao J.P."/>
            <person name="Eden J.S."/>
            <person name="Buchmann J."/>
            <person name="Wang W."/>
            <person name="Xu J."/>
            <person name="Holmes E.C."/>
            <person name="Zhang Y.Z."/>
        </authorList>
    </citation>
    <scope>NUCLEOTIDE SEQUENCE</scope>
    <source>
        <strain evidence="1">BHBJDX37870</strain>
    </source>
</reference>
<name>A0A1L3KHV0_9VIRU</name>
<evidence type="ECO:0008006" key="2">
    <source>
        <dbReference type="Google" id="ProtNLM"/>
    </source>
</evidence>
<protein>
    <recommendedName>
        <fullName evidence="2">Capsid protein</fullName>
    </recommendedName>
</protein>
<sequence length="122" mass="13191">MPNLALKTINDGTSDVDFIPLSAQTGSLPTEWSSDGTTFNNTIKITSLTRQIKSSGNRRATLRVVVPVEVSDALTERVTFEVSATLPPNTALVDREKAFTILKNALADSDVMSSLTKATPFY</sequence>